<dbReference type="InterPro" id="IPR020084">
    <property type="entry name" value="NUDIX_hydrolase_CS"/>
</dbReference>
<dbReference type="Gene3D" id="1.20.144.10">
    <property type="entry name" value="Phosphatidic acid phosphatase type 2/haloperoxidase"/>
    <property type="match status" value="1"/>
</dbReference>
<dbReference type="CDD" id="cd01610">
    <property type="entry name" value="PAP2_like"/>
    <property type="match status" value="1"/>
</dbReference>
<keyword evidence="7" id="KW-1185">Reference proteome</keyword>
<dbReference type="PANTHER" id="PTHR14969:SF13">
    <property type="entry name" value="AT30094P"/>
    <property type="match status" value="1"/>
</dbReference>
<dbReference type="CDD" id="cd02883">
    <property type="entry name" value="NUDIX_Hydrolase"/>
    <property type="match status" value="1"/>
</dbReference>
<evidence type="ECO:0000313" key="6">
    <source>
        <dbReference type="EMBL" id="TDR81979.1"/>
    </source>
</evidence>
<keyword evidence="3" id="KW-0472">Membrane</keyword>
<feature type="chain" id="PRO_5020481808" evidence="4">
    <location>
        <begin position="29"/>
        <end position="463"/>
    </location>
</feature>
<dbReference type="Pfam" id="PF01569">
    <property type="entry name" value="PAP2"/>
    <property type="match status" value="1"/>
</dbReference>
<feature type="transmembrane region" description="Helical" evidence="3">
    <location>
        <begin position="293"/>
        <end position="310"/>
    </location>
</feature>
<feature type="transmembrane region" description="Helical" evidence="3">
    <location>
        <begin position="431"/>
        <end position="449"/>
    </location>
</feature>
<keyword evidence="4" id="KW-0732">Signal</keyword>
<keyword evidence="2" id="KW-0378">Hydrolase</keyword>
<dbReference type="PRINTS" id="PR00502">
    <property type="entry name" value="NUDIXFAMILY"/>
</dbReference>
<name>A0A4V3DVR1_9NEIS</name>
<dbReference type="EMBL" id="SNZP01000002">
    <property type="protein sequence ID" value="TDR81979.1"/>
    <property type="molecule type" value="Genomic_DNA"/>
</dbReference>
<dbReference type="PROSITE" id="PS51462">
    <property type="entry name" value="NUDIX"/>
    <property type="match status" value="1"/>
</dbReference>
<dbReference type="Pfam" id="PF00293">
    <property type="entry name" value="NUDIX"/>
    <property type="match status" value="1"/>
</dbReference>
<dbReference type="SMART" id="SM00014">
    <property type="entry name" value="acidPPc"/>
    <property type="match status" value="1"/>
</dbReference>
<feature type="transmembrane region" description="Helical" evidence="3">
    <location>
        <begin position="266"/>
        <end position="286"/>
    </location>
</feature>
<sequence>MLTRCSLGTLLPLILTTLLAGQPPVANAKEAAGCAIRSGNSLLLVQGDPAHRWALPAGHIETGETPRQAAERETWEETGLKVRLGPPLPGFDNRFHLFACESLTPLRTANGRIDILLAPHLGIEISQAGLFTAAATRTAPLRFPDQVERLMSQLDRIPESPHIDTTGFVETAPSIRQTELGLIRAFQQATPGWGGFFRSGHFLGKLWFYVLCLPFICLVLGWRYLHRMAFWLVLLAILTQGIKSLIALPRPFHYMPALSQTGAAGFGMPSSHACGAIFFLGTMALWLRPWLPLTFSVPIAVMLAGWSAVARVWLGVHFITDILVGLALALLLIAAERRQWRQQAQAAEPSETRRTTWLLLAAASLIVGALSQQQTLLMPLALSLGYALPPRRDASGQASLPQTLWMLLGMVLTMILTLGGVQLLQVFWQQALLSLAGFALLGVWMAAGARESWHRVQARMSPP</sequence>
<organism evidence="6 7">
    <name type="scientific">Paludibacterium purpuratum</name>
    <dbReference type="NCBI Taxonomy" id="1144873"/>
    <lineage>
        <taxon>Bacteria</taxon>
        <taxon>Pseudomonadati</taxon>
        <taxon>Pseudomonadota</taxon>
        <taxon>Betaproteobacteria</taxon>
        <taxon>Neisseriales</taxon>
        <taxon>Chromobacteriaceae</taxon>
        <taxon>Paludibacterium</taxon>
    </lineage>
</organism>
<feature type="domain" description="Nudix hydrolase" evidence="5">
    <location>
        <begin position="27"/>
        <end position="153"/>
    </location>
</feature>
<protein>
    <submittedName>
        <fullName evidence="6">Undecaprenyl-diphosphatase</fullName>
    </submittedName>
</protein>
<keyword evidence="3" id="KW-1133">Transmembrane helix</keyword>
<dbReference type="SUPFAM" id="SSF48317">
    <property type="entry name" value="Acid phosphatase/Vanadium-dependent haloperoxidase"/>
    <property type="match status" value="1"/>
</dbReference>
<keyword evidence="3" id="KW-0812">Transmembrane</keyword>
<accession>A0A4V3DVR1</accession>
<evidence type="ECO:0000256" key="4">
    <source>
        <dbReference type="SAM" id="SignalP"/>
    </source>
</evidence>
<dbReference type="Gene3D" id="3.90.79.10">
    <property type="entry name" value="Nucleoside Triphosphate Pyrophosphohydrolase"/>
    <property type="match status" value="1"/>
</dbReference>
<dbReference type="AlphaFoldDB" id="A0A4V3DVR1"/>
<comment type="cofactor">
    <cofactor evidence="1">
        <name>Mg(2+)</name>
        <dbReference type="ChEBI" id="CHEBI:18420"/>
    </cofactor>
</comment>
<evidence type="ECO:0000256" key="2">
    <source>
        <dbReference type="ARBA" id="ARBA00022801"/>
    </source>
</evidence>
<reference evidence="6 7" key="1">
    <citation type="submission" date="2019-03" db="EMBL/GenBank/DDBJ databases">
        <title>Genomic Encyclopedia of Type Strains, Phase III (KMG-III): the genomes of soil and plant-associated and newly described type strains.</title>
        <authorList>
            <person name="Whitman W."/>
        </authorList>
    </citation>
    <scope>NUCLEOTIDE SEQUENCE [LARGE SCALE GENOMIC DNA]</scope>
    <source>
        <strain evidence="6 7">CECT 8976</strain>
    </source>
</reference>
<evidence type="ECO:0000259" key="5">
    <source>
        <dbReference type="PROSITE" id="PS51462"/>
    </source>
</evidence>
<feature type="signal peptide" evidence="4">
    <location>
        <begin position="1"/>
        <end position="28"/>
    </location>
</feature>
<feature type="transmembrane region" description="Helical" evidence="3">
    <location>
        <begin position="206"/>
        <end position="222"/>
    </location>
</feature>
<dbReference type="GO" id="GO:0016787">
    <property type="term" value="F:hydrolase activity"/>
    <property type="evidence" value="ECO:0007669"/>
    <property type="project" value="UniProtKB-KW"/>
</dbReference>
<evidence type="ECO:0000313" key="7">
    <source>
        <dbReference type="Proteomes" id="UP000295611"/>
    </source>
</evidence>
<dbReference type="InterPro" id="IPR000326">
    <property type="entry name" value="PAP2/HPO"/>
</dbReference>
<proteinExistence type="predicted"/>
<evidence type="ECO:0000256" key="1">
    <source>
        <dbReference type="ARBA" id="ARBA00001946"/>
    </source>
</evidence>
<dbReference type="RefSeq" id="WP_166642121.1">
    <property type="nucleotide sequence ID" value="NZ_SNZP01000002.1"/>
</dbReference>
<dbReference type="SUPFAM" id="SSF55811">
    <property type="entry name" value="Nudix"/>
    <property type="match status" value="1"/>
</dbReference>
<comment type="caution">
    <text evidence="6">The sequence shown here is derived from an EMBL/GenBank/DDBJ whole genome shotgun (WGS) entry which is preliminary data.</text>
</comment>
<dbReference type="PROSITE" id="PS00893">
    <property type="entry name" value="NUDIX_BOX"/>
    <property type="match status" value="1"/>
</dbReference>
<dbReference type="InterPro" id="IPR020476">
    <property type="entry name" value="Nudix_hydrolase"/>
</dbReference>
<gene>
    <name evidence="6" type="ORF">DFP86_10291</name>
</gene>
<evidence type="ECO:0000256" key="3">
    <source>
        <dbReference type="SAM" id="Phobius"/>
    </source>
</evidence>
<dbReference type="Proteomes" id="UP000295611">
    <property type="component" value="Unassembled WGS sequence"/>
</dbReference>
<feature type="transmembrane region" description="Helical" evidence="3">
    <location>
        <begin position="356"/>
        <end position="384"/>
    </location>
</feature>
<feature type="transmembrane region" description="Helical" evidence="3">
    <location>
        <begin position="229"/>
        <end position="246"/>
    </location>
</feature>
<feature type="transmembrane region" description="Helical" evidence="3">
    <location>
        <begin position="404"/>
        <end position="424"/>
    </location>
</feature>
<dbReference type="PANTHER" id="PTHR14969">
    <property type="entry name" value="SPHINGOSINE-1-PHOSPHATE PHOSPHOHYDROLASE"/>
    <property type="match status" value="1"/>
</dbReference>
<dbReference type="InterPro" id="IPR000086">
    <property type="entry name" value="NUDIX_hydrolase_dom"/>
</dbReference>
<dbReference type="InterPro" id="IPR015797">
    <property type="entry name" value="NUDIX_hydrolase-like_dom_sf"/>
</dbReference>
<dbReference type="InterPro" id="IPR036938">
    <property type="entry name" value="PAP2/HPO_sf"/>
</dbReference>
<feature type="transmembrane region" description="Helical" evidence="3">
    <location>
        <begin position="316"/>
        <end position="335"/>
    </location>
</feature>